<protein>
    <submittedName>
        <fullName evidence="1">Uncharacterized protein</fullName>
    </submittedName>
</protein>
<proteinExistence type="predicted"/>
<keyword evidence="2" id="KW-1185">Reference proteome</keyword>
<accession>A0A918JZL2</accession>
<dbReference type="EMBL" id="BMWS01000021">
    <property type="protein sequence ID" value="GGX26458.1"/>
    <property type="molecule type" value="Genomic_DNA"/>
</dbReference>
<name>A0A918JZL2_9FLAO</name>
<evidence type="ECO:0000313" key="1">
    <source>
        <dbReference type="EMBL" id="GGX26458.1"/>
    </source>
</evidence>
<dbReference type="AlphaFoldDB" id="A0A918JZL2"/>
<gene>
    <name evidence="1" type="ORF">GCM10007384_29590</name>
</gene>
<reference evidence="1 2" key="1">
    <citation type="journal article" date="2014" name="Int. J. Syst. Evol. Microbiol.">
        <title>Complete genome sequence of Corynebacterium casei LMG S-19264T (=DSM 44701T), isolated from a smear-ripened cheese.</title>
        <authorList>
            <consortium name="US DOE Joint Genome Institute (JGI-PGF)"/>
            <person name="Walter F."/>
            <person name="Albersmeier A."/>
            <person name="Kalinowski J."/>
            <person name="Ruckert C."/>
        </authorList>
    </citation>
    <scope>NUCLEOTIDE SEQUENCE [LARGE SCALE GENOMIC DNA]</scope>
    <source>
        <strain evidence="1 2">KCTC 12285</strain>
    </source>
</reference>
<dbReference type="Proteomes" id="UP000601108">
    <property type="component" value="Unassembled WGS sequence"/>
</dbReference>
<organism evidence="1 2">
    <name type="scientific">Aquimarina muelleri</name>
    <dbReference type="NCBI Taxonomy" id="279356"/>
    <lineage>
        <taxon>Bacteria</taxon>
        <taxon>Pseudomonadati</taxon>
        <taxon>Bacteroidota</taxon>
        <taxon>Flavobacteriia</taxon>
        <taxon>Flavobacteriales</taxon>
        <taxon>Flavobacteriaceae</taxon>
        <taxon>Aquimarina</taxon>
    </lineage>
</organism>
<evidence type="ECO:0000313" key="2">
    <source>
        <dbReference type="Proteomes" id="UP000601108"/>
    </source>
</evidence>
<sequence length="75" mass="8763">MRIVRKICPFIESIAILIFSLKSENIMVYDNLFFIIGLQNAIKVTKKLEFFTSITKSLYTFSDICNLKYSVDIRC</sequence>
<comment type="caution">
    <text evidence="1">The sequence shown here is derived from an EMBL/GenBank/DDBJ whole genome shotgun (WGS) entry which is preliminary data.</text>
</comment>